<name>A0A139N1G2_STRCR</name>
<accession>A0A139N1G2</accession>
<keyword evidence="1" id="KW-1133">Transmembrane helix</keyword>
<comment type="caution">
    <text evidence="2">The sequence shown here is derived from an EMBL/GenBank/DDBJ whole genome shotgun (WGS) entry which is preliminary data.</text>
</comment>
<gene>
    <name evidence="2" type="ORF">SCRDD08_01033</name>
</gene>
<reference evidence="2 3" key="1">
    <citation type="submission" date="2016-01" db="EMBL/GenBank/DDBJ databases">
        <title>Highly variable Streptococcus oralis are common among viridans streptococci isolated from primates.</title>
        <authorList>
            <person name="Denapaite D."/>
            <person name="Rieger M."/>
            <person name="Koendgen S."/>
            <person name="Brueckner R."/>
            <person name="Ochigava I."/>
            <person name="Kappeler P."/>
            <person name="Maetz-Rensing K."/>
            <person name="Leendertz F."/>
            <person name="Hakenbeck R."/>
        </authorList>
    </citation>
    <scope>NUCLEOTIDE SEQUENCE [LARGE SCALE GENOMIC DNA]</scope>
    <source>
        <strain evidence="2 3">DD08</strain>
    </source>
</reference>
<evidence type="ECO:0000313" key="3">
    <source>
        <dbReference type="Proteomes" id="UP000070377"/>
    </source>
</evidence>
<feature type="transmembrane region" description="Helical" evidence="1">
    <location>
        <begin position="80"/>
        <end position="104"/>
    </location>
</feature>
<protein>
    <submittedName>
        <fullName evidence="2">Uncharacterized protein</fullName>
    </submittedName>
</protein>
<organism evidence="2 3">
    <name type="scientific">Streptococcus cristatus</name>
    <dbReference type="NCBI Taxonomy" id="45634"/>
    <lineage>
        <taxon>Bacteria</taxon>
        <taxon>Bacillati</taxon>
        <taxon>Bacillota</taxon>
        <taxon>Bacilli</taxon>
        <taxon>Lactobacillales</taxon>
        <taxon>Streptococcaceae</taxon>
        <taxon>Streptococcus</taxon>
    </lineage>
</organism>
<feature type="transmembrane region" description="Helical" evidence="1">
    <location>
        <begin position="53"/>
        <end position="73"/>
    </location>
</feature>
<evidence type="ECO:0000313" key="2">
    <source>
        <dbReference type="EMBL" id="KXT69850.1"/>
    </source>
</evidence>
<feature type="transmembrane region" description="Helical" evidence="1">
    <location>
        <begin position="21"/>
        <end position="41"/>
    </location>
</feature>
<dbReference type="Proteomes" id="UP000070377">
    <property type="component" value="Unassembled WGS sequence"/>
</dbReference>
<dbReference type="EMBL" id="LQRD01000036">
    <property type="protein sequence ID" value="KXT69850.1"/>
    <property type="molecule type" value="Genomic_DNA"/>
</dbReference>
<dbReference type="PATRIC" id="fig|45634.12.peg.1078"/>
<keyword evidence="1" id="KW-0812">Transmembrane</keyword>
<keyword evidence="1" id="KW-0472">Membrane</keyword>
<evidence type="ECO:0000256" key="1">
    <source>
        <dbReference type="SAM" id="Phobius"/>
    </source>
</evidence>
<proteinExistence type="predicted"/>
<sequence>MSKLNLEETREEKAKGWKFSKVIWLVLYILLFIFILLHFSLSPFGLVFTPLLWNTWLFLLSVVVFCHLWFLFLKNREFRWFHLIWGILSVPLALFIWFAIFFHFSIVKSENSVPINMDYGIEGREVILRKGYLLGEYDEYHDLVNPYIMKTKVNRVRYID</sequence>
<dbReference type="STRING" id="45634.SCRDD08_01033"/>
<dbReference type="AlphaFoldDB" id="A0A139N1G2"/>